<organism evidence="1 2">
    <name type="scientific">Pantoea cypripedii</name>
    <name type="common">Pectobacterium cypripedii</name>
    <name type="synonym">Erwinia cypripedii</name>
    <dbReference type="NCBI Taxonomy" id="55209"/>
    <lineage>
        <taxon>Bacteria</taxon>
        <taxon>Pseudomonadati</taxon>
        <taxon>Pseudomonadota</taxon>
        <taxon>Gammaproteobacteria</taxon>
        <taxon>Enterobacterales</taxon>
        <taxon>Erwiniaceae</taxon>
        <taxon>Pantoea</taxon>
    </lineage>
</organism>
<dbReference type="Pfam" id="PF13531">
    <property type="entry name" value="SBP_bac_11"/>
    <property type="match status" value="1"/>
</dbReference>
<dbReference type="PANTHER" id="PTHR30632">
    <property type="entry name" value="MOLYBDATE-BINDING PERIPLASMIC PROTEIN"/>
    <property type="match status" value="1"/>
</dbReference>
<dbReference type="GO" id="GO:0030973">
    <property type="term" value="F:molybdate ion binding"/>
    <property type="evidence" value="ECO:0007669"/>
    <property type="project" value="TreeGrafter"/>
</dbReference>
<dbReference type="InterPro" id="IPR050682">
    <property type="entry name" value="ModA/WtpA"/>
</dbReference>
<dbReference type="AlphaFoldDB" id="A0A1X1EJV5"/>
<dbReference type="EMBL" id="MLJI01000002">
    <property type="protein sequence ID" value="ORM89179.1"/>
    <property type="molecule type" value="Genomic_DNA"/>
</dbReference>
<keyword evidence="2" id="KW-1185">Reference proteome</keyword>
<name>A0A1X1EJV5_PANCY</name>
<evidence type="ECO:0000313" key="1">
    <source>
        <dbReference type="EMBL" id="ORM89179.1"/>
    </source>
</evidence>
<dbReference type="Proteomes" id="UP000193749">
    <property type="component" value="Unassembled WGS sequence"/>
</dbReference>
<dbReference type="GO" id="GO:0015689">
    <property type="term" value="P:molybdate ion transport"/>
    <property type="evidence" value="ECO:0007669"/>
    <property type="project" value="TreeGrafter"/>
</dbReference>
<dbReference type="RefSeq" id="WP_244989336.1">
    <property type="nucleotide sequence ID" value="NZ_JAGGMY010000006.1"/>
</dbReference>
<reference evidence="1 2" key="1">
    <citation type="journal article" date="2017" name="Antonie Van Leeuwenhoek">
        <title>Phylogenomic resolution of the bacterial genus Pantoea and its relationship with Erwinia and Tatumella.</title>
        <authorList>
            <person name="Palmer M."/>
            <person name="Steenkamp E.T."/>
            <person name="Coetzee M.P."/>
            <person name="Chan W.Y."/>
            <person name="van Zyl E."/>
            <person name="De Maayer P."/>
            <person name="Coutinho T.A."/>
            <person name="Blom J."/>
            <person name="Smits T.H."/>
            <person name="Duffy B."/>
            <person name="Venter S.N."/>
        </authorList>
    </citation>
    <scope>NUCLEOTIDE SEQUENCE [LARGE SCALE GENOMIC DNA]</scope>
    <source>
        <strain evidence="1 2">LMG 2657</strain>
    </source>
</reference>
<evidence type="ECO:0000313" key="2">
    <source>
        <dbReference type="Proteomes" id="UP000193749"/>
    </source>
</evidence>
<dbReference type="SUPFAM" id="SSF53850">
    <property type="entry name" value="Periplasmic binding protein-like II"/>
    <property type="match status" value="1"/>
</dbReference>
<sequence length="230" mass="24421">MVTLHIYSALALSAPFERLARLWQAAYPQIALQFRWHPSTVIEQQINAGQGADIVIATVETLDRLTQSGRAETASRIELVDSPIGLAVLAGAPKPPIHDTQALVQSLLAARSVAWSEAGASGIYFSGLLKTLGIDDALRARGSVIPAGFTAEQLVNGKADVAVQQISELLMVEGIEIVGPLPAEVQQPISLSAALLATVQQREAAETLLAWLKTPAVTDVFSHFGLVSRS</sequence>
<protein>
    <submittedName>
        <fullName evidence="1">Molybdate ABC transporter substrate-binding protein</fullName>
    </submittedName>
</protein>
<dbReference type="Gene3D" id="3.40.190.10">
    <property type="entry name" value="Periplasmic binding protein-like II"/>
    <property type="match status" value="2"/>
</dbReference>
<accession>A0A1X1EJV5</accession>
<proteinExistence type="predicted"/>
<dbReference type="STRING" id="55209.HA50_21230"/>
<dbReference type="PANTHER" id="PTHR30632:SF11">
    <property type="entry name" value="BLR4797 PROTEIN"/>
    <property type="match status" value="1"/>
</dbReference>
<gene>
    <name evidence="1" type="ORF">HA50_21230</name>
</gene>
<comment type="caution">
    <text evidence="1">The sequence shown here is derived from an EMBL/GenBank/DDBJ whole genome shotgun (WGS) entry which is preliminary data.</text>
</comment>